<protein>
    <submittedName>
        <fullName evidence="2">TPR domain protein</fullName>
    </submittedName>
</protein>
<organism evidence="2 3">
    <name type="scientific">Labilithrix luteola</name>
    <dbReference type="NCBI Taxonomy" id="1391654"/>
    <lineage>
        <taxon>Bacteria</taxon>
        <taxon>Pseudomonadati</taxon>
        <taxon>Myxococcota</taxon>
        <taxon>Polyangia</taxon>
        <taxon>Polyangiales</taxon>
        <taxon>Labilitrichaceae</taxon>
        <taxon>Labilithrix</taxon>
    </lineage>
</organism>
<dbReference type="STRING" id="1391654.AKJ09_08750"/>
<feature type="compositionally biased region" description="Basic and acidic residues" evidence="1">
    <location>
        <begin position="142"/>
        <end position="152"/>
    </location>
</feature>
<accession>A0A0K1Q8T5</accession>
<keyword evidence="3" id="KW-1185">Reference proteome</keyword>
<dbReference type="KEGG" id="llu:AKJ09_08750"/>
<feature type="region of interest" description="Disordered" evidence="1">
    <location>
        <begin position="1"/>
        <end position="163"/>
    </location>
</feature>
<evidence type="ECO:0000256" key="1">
    <source>
        <dbReference type="SAM" id="MobiDB-lite"/>
    </source>
</evidence>
<evidence type="ECO:0000313" key="2">
    <source>
        <dbReference type="EMBL" id="AKV02087.1"/>
    </source>
</evidence>
<dbReference type="EMBL" id="CP012333">
    <property type="protein sequence ID" value="AKV02087.1"/>
    <property type="molecule type" value="Genomic_DNA"/>
</dbReference>
<sequence>MSKDPEMTEGETGASQEDDQDRPTVSPPFDPAEFAREVLAPPPGGQKNDFHSRVTPQGTSRQALYAAGVSATNRPHSGAPRGASDRAGPAGLLSLANARIPSNLPPRRRDVASAARGSSWEPKEESGWGDFATQPPPAPTFGHDDDPLHGIDDDQPTQPPPPIQQELIDALAQSAKPSGVRGDYEDIVDAPVSSVNVEAEPTTREMNDRISLGDYTGALDVAEKLLAIDPSDVGVRACAETCRSVLRQMYSARLGPLDRVPVVMVPRDQFRWLSIDHRAGFVLSLIDGVSTLEMLLDVSGMPELDALRILSDLAQQRIISFR</sequence>
<evidence type="ECO:0000313" key="3">
    <source>
        <dbReference type="Proteomes" id="UP000064967"/>
    </source>
</evidence>
<gene>
    <name evidence="2" type="ORF">AKJ09_08750</name>
</gene>
<name>A0A0K1Q8T5_9BACT</name>
<proteinExistence type="predicted"/>
<dbReference type="AlphaFoldDB" id="A0A0K1Q8T5"/>
<reference evidence="2 3" key="1">
    <citation type="submission" date="2015-08" db="EMBL/GenBank/DDBJ databases">
        <authorList>
            <person name="Babu N.S."/>
            <person name="Beckwith C.J."/>
            <person name="Beseler K.G."/>
            <person name="Brison A."/>
            <person name="Carone J.V."/>
            <person name="Caskin T.P."/>
            <person name="Diamond M."/>
            <person name="Durham M.E."/>
            <person name="Foxe J.M."/>
            <person name="Go M."/>
            <person name="Henderson B.A."/>
            <person name="Jones I.B."/>
            <person name="McGettigan J.A."/>
            <person name="Micheletti S.J."/>
            <person name="Nasrallah M.E."/>
            <person name="Ortiz D."/>
            <person name="Piller C.R."/>
            <person name="Privatt S.R."/>
            <person name="Schneider S.L."/>
            <person name="Sharp S."/>
            <person name="Smith T.C."/>
            <person name="Stanton J.D."/>
            <person name="Ullery H.E."/>
            <person name="Wilson R.J."/>
            <person name="Serrano M.G."/>
            <person name="Buck G."/>
            <person name="Lee V."/>
            <person name="Wang Y."/>
            <person name="Carvalho R."/>
            <person name="Voegtly L."/>
            <person name="Shi R."/>
            <person name="Duckworth R."/>
            <person name="Johnson A."/>
            <person name="Loviza R."/>
            <person name="Walstead R."/>
            <person name="Shah Z."/>
            <person name="Kiflezghi M."/>
            <person name="Wade K."/>
            <person name="Ball S.L."/>
            <person name="Bradley K.W."/>
            <person name="Asai D.J."/>
            <person name="Bowman C.A."/>
            <person name="Russell D.A."/>
            <person name="Pope W.H."/>
            <person name="Jacobs-Sera D."/>
            <person name="Hendrix R.W."/>
            <person name="Hatfull G.F."/>
        </authorList>
    </citation>
    <scope>NUCLEOTIDE SEQUENCE [LARGE SCALE GENOMIC DNA]</scope>
    <source>
        <strain evidence="2 3">DSM 27648</strain>
    </source>
</reference>
<dbReference type="Proteomes" id="UP000064967">
    <property type="component" value="Chromosome"/>
</dbReference>